<dbReference type="Pfam" id="PF00850">
    <property type="entry name" value="Hist_deacetyl"/>
    <property type="match status" value="1"/>
</dbReference>
<protein>
    <submittedName>
        <fullName evidence="1">Acetylpolyamine aminohydrolase</fullName>
    </submittedName>
</protein>
<gene>
    <name evidence="1" type="primary">bcp</name>
    <name evidence="1" type="ORF">Lgee_0944</name>
</gene>
<comment type="caution">
    <text evidence="1">The sequence shown here is derived from an EMBL/GenBank/DDBJ whole genome shotgun (WGS) entry which is preliminary data.</text>
</comment>
<dbReference type="InterPro" id="IPR037138">
    <property type="entry name" value="His_deacetylse_dom_sf"/>
</dbReference>
<proteinExistence type="predicted"/>
<keyword evidence="2" id="KW-1185">Reference proteome</keyword>
<keyword evidence="1" id="KW-0378">Hydrolase</keyword>
<dbReference type="Gene3D" id="3.40.800.20">
    <property type="entry name" value="Histone deacetylase domain"/>
    <property type="match status" value="1"/>
</dbReference>
<organism evidence="1 2">
    <name type="scientific">Legionella geestiana</name>
    <dbReference type="NCBI Taxonomy" id="45065"/>
    <lineage>
        <taxon>Bacteria</taxon>
        <taxon>Pseudomonadati</taxon>
        <taxon>Pseudomonadota</taxon>
        <taxon>Gammaproteobacteria</taxon>
        <taxon>Legionellales</taxon>
        <taxon>Legionellaceae</taxon>
        <taxon>Legionella</taxon>
    </lineage>
</organism>
<sequence length="528" mass="59848">MPRLFKPLPSTPALKKLQKKASGYLIEIEKALINNTLSENRVPAFLQHLKQLSDDPEYRHLSPRMKKRINKAQLKLFNRLTPNEVLIDSDTEIDELFLTDTDDLPELETLAPPLMVQIPSATDLTYMRGMIAGTDEDQAERLGNMTRLLHNFPNIPIVTTDALFLNPSWNELFKAIDNDTPRIAARLFSEIPDDDPILKPLLAVHTRSYLKKLVLYSISAHRKGLHALNDDVVVTPKTFELLIRDLATSILIPAPVCFSFGLPGHHAFSDRANGFCLINKTAVMMQHMANNSPAPLKFIVIGLDVNRDDGLCNVLREKLSHLDICHIDVFDSRVYPMDGSMQIDQEFGVRKPRTAPAYNTWKQGNYVYYAQDLSLQETQKSPANPGMLHPAIDFAVTKAQEEINRAIRQGKKVALLLPTGWDSHCKETADCSKMFEHDELSEEESRVCRFNDRDFGIFNYLIMTYFQDNREHMSHLYWGLEGGYERGMYEFQARKLLEAIDVRLINKPAEGPASSSLVEDDAPSGPSL</sequence>
<dbReference type="InterPro" id="IPR023801">
    <property type="entry name" value="His_deacetylse_dom"/>
</dbReference>
<dbReference type="OrthoDB" id="9808367at2"/>
<dbReference type="RefSeq" id="WP_051551002.1">
    <property type="nucleotide sequence ID" value="NZ_CAAAHN010000001.1"/>
</dbReference>
<reference evidence="1 2" key="1">
    <citation type="submission" date="2015-11" db="EMBL/GenBank/DDBJ databases">
        <title>Genomic analysis of 38 Legionella species identifies large and diverse effector repertoires.</title>
        <authorList>
            <person name="Burstein D."/>
            <person name="Amaro F."/>
            <person name="Zusman T."/>
            <person name="Lifshitz Z."/>
            <person name="Cohen O."/>
            <person name="Gilbert J.A."/>
            <person name="Pupko T."/>
            <person name="Shuman H.A."/>
            <person name="Segal G."/>
        </authorList>
    </citation>
    <scope>NUCLEOTIDE SEQUENCE [LARGE SCALE GENOMIC DNA]</scope>
    <source>
        <strain evidence="1 2">ATCC 49504</strain>
    </source>
</reference>
<accession>A0A0W0TY70</accession>
<dbReference type="EMBL" id="LNYC01000032">
    <property type="protein sequence ID" value="KTD00680.1"/>
    <property type="molecule type" value="Genomic_DNA"/>
</dbReference>
<evidence type="ECO:0000313" key="1">
    <source>
        <dbReference type="EMBL" id="KTD00680.1"/>
    </source>
</evidence>
<dbReference type="AlphaFoldDB" id="A0A0W0TY70"/>
<dbReference type="PATRIC" id="fig|45065.4.peg.1014"/>
<dbReference type="Proteomes" id="UP000054785">
    <property type="component" value="Unassembled WGS sequence"/>
</dbReference>
<evidence type="ECO:0000313" key="2">
    <source>
        <dbReference type="Proteomes" id="UP000054785"/>
    </source>
</evidence>
<dbReference type="GO" id="GO:0016787">
    <property type="term" value="F:hydrolase activity"/>
    <property type="evidence" value="ECO:0007669"/>
    <property type="project" value="UniProtKB-KW"/>
</dbReference>
<name>A0A0W0TY70_9GAMM</name>
<dbReference type="InterPro" id="IPR023696">
    <property type="entry name" value="Ureohydrolase_dom_sf"/>
</dbReference>
<dbReference type="STRING" id="45065.Lgee_0944"/>
<dbReference type="SUPFAM" id="SSF52768">
    <property type="entry name" value="Arginase/deacetylase"/>
    <property type="match status" value="1"/>
</dbReference>